<dbReference type="InterPro" id="IPR000182">
    <property type="entry name" value="GNAT_dom"/>
</dbReference>
<feature type="domain" description="N-acetyltransferase" evidence="1">
    <location>
        <begin position="20"/>
        <end position="174"/>
    </location>
</feature>
<dbReference type="Pfam" id="PF13302">
    <property type="entry name" value="Acetyltransf_3"/>
    <property type="match status" value="1"/>
</dbReference>
<evidence type="ECO:0000259" key="1">
    <source>
        <dbReference type="PROSITE" id="PS51186"/>
    </source>
</evidence>
<dbReference type="Gene3D" id="3.40.630.30">
    <property type="match status" value="1"/>
</dbReference>
<dbReference type="PANTHER" id="PTHR43792">
    <property type="entry name" value="GNAT FAMILY, PUTATIVE (AFU_ORTHOLOGUE AFUA_3G00765)-RELATED-RELATED"/>
    <property type="match status" value="1"/>
</dbReference>
<evidence type="ECO:0000313" key="3">
    <source>
        <dbReference type="Proteomes" id="UP001348641"/>
    </source>
</evidence>
<dbReference type="InterPro" id="IPR051531">
    <property type="entry name" value="N-acetyltransferase"/>
</dbReference>
<dbReference type="EMBL" id="JAUUCC010000097">
    <property type="protein sequence ID" value="MEE2054136.1"/>
    <property type="molecule type" value="Genomic_DNA"/>
</dbReference>
<evidence type="ECO:0000313" key="2">
    <source>
        <dbReference type="EMBL" id="MEE2054136.1"/>
    </source>
</evidence>
<sequence>MVHPPLGTLPETLPTRIPDVSLRVLTPADAADIRALLQADTAHLTRHGDFTAQVRASVEEIEEALAHSAEKERAYGIRLRESLVGQVSIIAAAPPHYGLGYWLARAATGKGRAGAACAALIGSAFTVLGATDMFAGVTRGNDPSAAVLRRLGFAPIEEFPAYTRFHLPLTSPGPGECFPKAAGR</sequence>
<reference evidence="2 3" key="1">
    <citation type="submission" date="2023-07" db="EMBL/GenBank/DDBJ databases">
        <authorList>
            <person name="Girao M."/>
            <person name="Carvalho M.F."/>
        </authorList>
    </citation>
    <scope>NUCLEOTIDE SEQUENCE [LARGE SCALE GENOMIC DNA]</scope>
    <source>
        <strain evidence="2 3">66/93</strain>
    </source>
</reference>
<accession>A0ABU7KXV5</accession>
<dbReference type="InterPro" id="IPR016181">
    <property type="entry name" value="Acyl_CoA_acyltransferase"/>
</dbReference>
<name>A0ABU7KXV5_9ACTN</name>
<dbReference type="SUPFAM" id="SSF55729">
    <property type="entry name" value="Acyl-CoA N-acyltransferases (Nat)"/>
    <property type="match status" value="1"/>
</dbReference>
<protein>
    <submittedName>
        <fullName evidence="2">GNAT family N-acetyltransferase</fullName>
    </submittedName>
</protein>
<gene>
    <name evidence="2" type="ORF">Q8A49_26915</name>
</gene>
<dbReference type="PROSITE" id="PS51186">
    <property type="entry name" value="GNAT"/>
    <property type="match status" value="1"/>
</dbReference>
<organism evidence="2 3">
    <name type="scientific">Nocardiopsis tropica</name>
    <dbReference type="NCBI Taxonomy" id="109330"/>
    <lineage>
        <taxon>Bacteria</taxon>
        <taxon>Bacillati</taxon>
        <taxon>Actinomycetota</taxon>
        <taxon>Actinomycetes</taxon>
        <taxon>Streptosporangiales</taxon>
        <taxon>Nocardiopsidaceae</taxon>
        <taxon>Nocardiopsis</taxon>
    </lineage>
</organism>
<comment type="caution">
    <text evidence="2">The sequence shown here is derived from an EMBL/GenBank/DDBJ whole genome shotgun (WGS) entry which is preliminary data.</text>
</comment>
<proteinExistence type="predicted"/>
<dbReference type="Proteomes" id="UP001348641">
    <property type="component" value="Unassembled WGS sequence"/>
</dbReference>